<sequence length="138" mass="14972">MATHAHTSRSSETRIPSVDNLSQRQLRGADCVLCGITLCAETAVDLGERVRLDSSGRWFPRACKTHPEAVAAPPTRAIPAAVDLVPAQRHGWACVWCGVTLTRETGAHHVGYARGQQGAHNLDCEAWSCTGCKEEWKP</sequence>
<accession>A0A7X0HIW6</accession>
<dbReference type="Proteomes" id="UP000540423">
    <property type="component" value="Unassembled WGS sequence"/>
</dbReference>
<protein>
    <submittedName>
        <fullName evidence="1">Uncharacterized protein</fullName>
    </submittedName>
</protein>
<dbReference type="RefSeq" id="WP_185032324.1">
    <property type="nucleotide sequence ID" value="NZ_BNBN01000003.1"/>
</dbReference>
<evidence type="ECO:0000313" key="1">
    <source>
        <dbReference type="EMBL" id="MBB6437197.1"/>
    </source>
</evidence>
<dbReference type="AlphaFoldDB" id="A0A7X0HIW6"/>
<gene>
    <name evidence="1" type="ORF">HNQ79_003680</name>
</gene>
<organism evidence="1 2">
    <name type="scientific">Streptomyces candidus</name>
    <dbReference type="NCBI Taxonomy" id="67283"/>
    <lineage>
        <taxon>Bacteria</taxon>
        <taxon>Bacillati</taxon>
        <taxon>Actinomycetota</taxon>
        <taxon>Actinomycetes</taxon>
        <taxon>Kitasatosporales</taxon>
        <taxon>Streptomycetaceae</taxon>
        <taxon>Streptomyces</taxon>
    </lineage>
</organism>
<reference evidence="1 2" key="1">
    <citation type="submission" date="2020-08" db="EMBL/GenBank/DDBJ databases">
        <title>Genomic Encyclopedia of Type Strains, Phase IV (KMG-IV): sequencing the most valuable type-strain genomes for metagenomic binning, comparative biology and taxonomic classification.</title>
        <authorList>
            <person name="Goeker M."/>
        </authorList>
    </citation>
    <scope>NUCLEOTIDE SEQUENCE [LARGE SCALE GENOMIC DNA]</scope>
    <source>
        <strain evidence="1 2">DSM 40141</strain>
    </source>
</reference>
<proteinExistence type="predicted"/>
<comment type="caution">
    <text evidence="1">The sequence shown here is derived from an EMBL/GenBank/DDBJ whole genome shotgun (WGS) entry which is preliminary data.</text>
</comment>
<evidence type="ECO:0000313" key="2">
    <source>
        <dbReference type="Proteomes" id="UP000540423"/>
    </source>
</evidence>
<keyword evidence="2" id="KW-1185">Reference proteome</keyword>
<name>A0A7X0HIW6_9ACTN</name>
<dbReference type="EMBL" id="JACHEM010000009">
    <property type="protein sequence ID" value="MBB6437197.1"/>
    <property type="molecule type" value="Genomic_DNA"/>
</dbReference>